<evidence type="ECO:0000256" key="15">
    <source>
        <dbReference type="NCBIfam" id="TIGR00593"/>
    </source>
</evidence>
<evidence type="ECO:0000259" key="18">
    <source>
        <dbReference type="SMART" id="SM00482"/>
    </source>
</evidence>
<dbReference type="Gene3D" id="3.30.70.370">
    <property type="match status" value="1"/>
</dbReference>
<evidence type="ECO:0000313" key="20">
    <source>
        <dbReference type="Proteomes" id="UP000013085"/>
    </source>
</evidence>
<dbReference type="EC" id="2.7.7.7" evidence="2 15"/>
<keyword evidence="4 16" id="KW-0808">Transferase</keyword>
<dbReference type="RefSeq" id="WP_002595645.1">
    <property type="nucleotide sequence ID" value="NZ_KB851019.1"/>
</dbReference>
<dbReference type="InterPro" id="IPR036397">
    <property type="entry name" value="RNaseH_sf"/>
</dbReference>
<dbReference type="GO" id="GO:0006261">
    <property type="term" value="P:DNA-templated DNA replication"/>
    <property type="evidence" value="ECO:0007669"/>
    <property type="project" value="UniProtKB-UniRule"/>
</dbReference>
<keyword evidence="5 16" id="KW-0548">Nucleotidyltransferase</keyword>
<dbReference type="Pfam" id="PF02739">
    <property type="entry name" value="5_3_exonuc_N"/>
    <property type="match status" value="1"/>
</dbReference>
<dbReference type="InterPro" id="IPR002421">
    <property type="entry name" value="5-3_exonuclease"/>
</dbReference>
<dbReference type="PATRIC" id="fig|999408.3.peg.2213"/>
<evidence type="ECO:0000256" key="1">
    <source>
        <dbReference type="ARBA" id="ARBA00007705"/>
    </source>
</evidence>
<organism evidence="19 20">
    <name type="scientific">[Clostridium] clostridioforme 90A8</name>
    <dbReference type="NCBI Taxonomy" id="999408"/>
    <lineage>
        <taxon>Bacteria</taxon>
        <taxon>Bacillati</taxon>
        <taxon>Bacillota</taxon>
        <taxon>Clostridia</taxon>
        <taxon>Lachnospirales</taxon>
        <taxon>Lachnospiraceae</taxon>
        <taxon>Enterocloster</taxon>
    </lineage>
</organism>
<dbReference type="InterPro" id="IPR018320">
    <property type="entry name" value="DNA_polymerase_1"/>
</dbReference>
<dbReference type="SUPFAM" id="SSF56672">
    <property type="entry name" value="DNA/RNA polymerases"/>
    <property type="match status" value="1"/>
</dbReference>
<evidence type="ECO:0000256" key="11">
    <source>
        <dbReference type="ARBA" id="ARBA00022932"/>
    </source>
</evidence>
<dbReference type="CDD" id="cd09898">
    <property type="entry name" value="H3TH_53EXO"/>
    <property type="match status" value="1"/>
</dbReference>
<proteinExistence type="inferred from homology"/>
<comment type="function">
    <text evidence="16">In addition to polymerase activity, this DNA polymerase exhibits 5'-3' exonuclease activity.</text>
</comment>
<dbReference type="InterPro" id="IPR001098">
    <property type="entry name" value="DNA-dir_DNA_pol_A_palm_dom"/>
</dbReference>
<keyword evidence="10 16" id="KW-0269">Exonuclease</keyword>
<comment type="caution">
    <text evidence="19">The sequence shown here is derived from an EMBL/GenBank/DDBJ whole genome shotgun (WGS) entry which is preliminary data.</text>
</comment>
<dbReference type="SMART" id="SM00475">
    <property type="entry name" value="53EXOc"/>
    <property type="match status" value="1"/>
</dbReference>
<keyword evidence="6 16" id="KW-0235">DNA replication</keyword>
<keyword evidence="9 16" id="KW-0378">Hydrolase</keyword>
<evidence type="ECO:0000256" key="6">
    <source>
        <dbReference type="ARBA" id="ARBA00022705"/>
    </source>
</evidence>
<feature type="domain" description="DNA-directed DNA polymerase family A palm" evidence="18">
    <location>
        <begin position="693"/>
        <end position="899"/>
    </location>
</feature>
<keyword evidence="13 16" id="KW-0234">DNA repair</keyword>
<dbReference type="InterPro" id="IPR012337">
    <property type="entry name" value="RNaseH-like_sf"/>
</dbReference>
<evidence type="ECO:0000256" key="13">
    <source>
        <dbReference type="ARBA" id="ARBA00023204"/>
    </source>
</evidence>
<dbReference type="FunFam" id="1.10.150.20:FF:000002">
    <property type="entry name" value="DNA polymerase I"/>
    <property type="match status" value="1"/>
</dbReference>
<dbReference type="PROSITE" id="PS00447">
    <property type="entry name" value="DNA_POLYMERASE_A"/>
    <property type="match status" value="1"/>
</dbReference>
<dbReference type="Proteomes" id="UP000013085">
    <property type="component" value="Unassembled WGS sequence"/>
</dbReference>
<evidence type="ECO:0000256" key="10">
    <source>
        <dbReference type="ARBA" id="ARBA00022839"/>
    </source>
</evidence>
<evidence type="ECO:0000256" key="9">
    <source>
        <dbReference type="ARBA" id="ARBA00022801"/>
    </source>
</evidence>
<dbReference type="FunFam" id="1.20.1060.10:FF:000001">
    <property type="entry name" value="DNA polymerase I"/>
    <property type="match status" value="1"/>
</dbReference>
<dbReference type="Pfam" id="PF00476">
    <property type="entry name" value="DNA_pol_A"/>
    <property type="match status" value="1"/>
</dbReference>
<dbReference type="HOGENOM" id="CLU_004675_0_0_9"/>
<dbReference type="AlphaFoldDB" id="A0A0E2HB79"/>
<evidence type="ECO:0000259" key="17">
    <source>
        <dbReference type="SMART" id="SM00475"/>
    </source>
</evidence>
<dbReference type="EMBL" id="AGYR01000019">
    <property type="protein sequence ID" value="ENZ16625.1"/>
    <property type="molecule type" value="Genomic_DNA"/>
</dbReference>
<dbReference type="GO" id="GO:0008409">
    <property type="term" value="F:5'-3' exonuclease activity"/>
    <property type="evidence" value="ECO:0007669"/>
    <property type="project" value="UniProtKB-UniRule"/>
</dbReference>
<dbReference type="InterPro" id="IPR019760">
    <property type="entry name" value="DNA-dir_DNA_pol_A_CS"/>
</dbReference>
<keyword evidence="12 16" id="KW-0238">DNA-binding</keyword>
<comment type="catalytic activity">
    <reaction evidence="14 16">
        <text>DNA(n) + a 2'-deoxyribonucleoside 5'-triphosphate = DNA(n+1) + diphosphate</text>
        <dbReference type="Rhea" id="RHEA:22508"/>
        <dbReference type="Rhea" id="RHEA-COMP:17339"/>
        <dbReference type="Rhea" id="RHEA-COMP:17340"/>
        <dbReference type="ChEBI" id="CHEBI:33019"/>
        <dbReference type="ChEBI" id="CHEBI:61560"/>
        <dbReference type="ChEBI" id="CHEBI:173112"/>
        <dbReference type="EC" id="2.7.7.7"/>
    </reaction>
</comment>
<dbReference type="InterPro" id="IPR002298">
    <property type="entry name" value="DNA_polymerase_A"/>
</dbReference>
<dbReference type="PRINTS" id="PR00868">
    <property type="entry name" value="DNAPOLI"/>
</dbReference>
<dbReference type="SMART" id="SM00279">
    <property type="entry name" value="HhH2"/>
    <property type="match status" value="1"/>
</dbReference>
<comment type="subunit">
    <text evidence="16">Single-chain monomer with multiple functions.</text>
</comment>
<dbReference type="SUPFAM" id="SSF88723">
    <property type="entry name" value="PIN domain-like"/>
    <property type="match status" value="1"/>
</dbReference>
<dbReference type="InterPro" id="IPR043502">
    <property type="entry name" value="DNA/RNA_pol_sf"/>
</dbReference>
<dbReference type="SMART" id="SM00482">
    <property type="entry name" value="POLAc"/>
    <property type="match status" value="1"/>
</dbReference>
<evidence type="ECO:0000256" key="2">
    <source>
        <dbReference type="ARBA" id="ARBA00012417"/>
    </source>
</evidence>
<dbReference type="FunFam" id="1.10.150.20:FF:000003">
    <property type="entry name" value="DNA polymerase I"/>
    <property type="match status" value="1"/>
</dbReference>
<dbReference type="InterPro" id="IPR008918">
    <property type="entry name" value="HhH2"/>
</dbReference>
<evidence type="ECO:0000256" key="8">
    <source>
        <dbReference type="ARBA" id="ARBA00022763"/>
    </source>
</evidence>
<keyword evidence="11 16" id="KW-0239">DNA-directed DNA polymerase</keyword>
<reference evidence="19 20" key="1">
    <citation type="submission" date="2013-01" db="EMBL/GenBank/DDBJ databases">
        <title>The Genome Sequence of Clostridium clostridioforme 90A8.</title>
        <authorList>
            <consortium name="The Broad Institute Genome Sequencing Platform"/>
            <person name="Earl A."/>
            <person name="Ward D."/>
            <person name="Feldgarden M."/>
            <person name="Gevers D."/>
            <person name="Courvalin P."/>
            <person name="Lambert T."/>
            <person name="Walker B."/>
            <person name="Young S.K."/>
            <person name="Zeng Q."/>
            <person name="Gargeya S."/>
            <person name="Fitzgerald M."/>
            <person name="Haas B."/>
            <person name="Abouelleil A."/>
            <person name="Alvarado L."/>
            <person name="Arachchi H.M."/>
            <person name="Berlin A.M."/>
            <person name="Chapman S.B."/>
            <person name="Dewar J."/>
            <person name="Goldberg J."/>
            <person name="Griggs A."/>
            <person name="Gujja S."/>
            <person name="Hansen M."/>
            <person name="Howarth C."/>
            <person name="Imamovic A."/>
            <person name="Larimer J."/>
            <person name="McCowan C."/>
            <person name="Murphy C."/>
            <person name="Neiman D."/>
            <person name="Pearson M."/>
            <person name="Priest M."/>
            <person name="Roberts A."/>
            <person name="Saif S."/>
            <person name="Shea T."/>
            <person name="Sisk P."/>
            <person name="Sykes S."/>
            <person name="Wortman J."/>
            <person name="Nusbaum C."/>
            <person name="Birren B."/>
        </authorList>
    </citation>
    <scope>NUCLEOTIDE SEQUENCE [LARGE SCALE GENOMIC DNA]</scope>
    <source>
        <strain evidence="19 20">90A8</strain>
    </source>
</reference>
<dbReference type="CDD" id="cd09859">
    <property type="entry name" value="PIN_53EXO"/>
    <property type="match status" value="1"/>
</dbReference>
<dbReference type="CDD" id="cd08637">
    <property type="entry name" value="DNA_pol_A_pol_I_C"/>
    <property type="match status" value="1"/>
</dbReference>
<dbReference type="InterPro" id="IPR036279">
    <property type="entry name" value="5-3_exonuclease_C_sf"/>
</dbReference>
<evidence type="ECO:0000256" key="4">
    <source>
        <dbReference type="ARBA" id="ARBA00022679"/>
    </source>
</evidence>
<dbReference type="NCBIfam" id="TIGR00593">
    <property type="entry name" value="pola"/>
    <property type="match status" value="1"/>
</dbReference>
<sequence>MDKLVLIDGHSIMNRAFYGVPDLTNSEGLHTNAVYGFLNIMLKILEEEKADHAAVAFDLKEPTFRHEMYDAYKGTRKPMPQELHEQIPVMKDVLKAMGIPIMTLEGFEADDILGTVAKRCQAQGIQVSVVSGDRDLLQLADEHIKIRIPRTSRGVTEIKDYFPEDVLREYQVTPEEFIDVKALMGDASDNIPGVPSIGEKTATSIIARYKSIENAFAHLEELKPPRARKALEEHYGMAQMSKKLAAICTDCPVEFNYGDARIGDLYTPEAYQYMKRLEFKSILARFDKTAAQEAAAPDIKSHFTLVKDVRTADKIFGRAAGAELAGFQLILGSDGALKESVEQLSFSFDENGEVKAGKKARAGLNPVTGLALCLGEKDIYCLAAGEQITGEYLLERLRALCRKNRSQGNQDQNNQGQDNQDQDNHGVKEFWALDLKSMLAYLELKDTDPVYDAGVAGYLLNPLKDTYAYDDLARDYLGLTVPSRADLLAKEDLGDALWRGEKNAVDCVCYMGYTAWKAAVPLAGQLKETGMYSLYTDIEMPLIYSLFRMEQEGVKVERAELKEYGDRLKVGIAKLEQEIYQETGHEFNINSPKQLGEILFERMELPGGKKTKTGYSTAADVLEKLAPDYPVVQKILDYRQLTKLNSTYAEGLAAYIGEDGRIHGKFNQTITATGRISSTEPNLQNIPVRMALGREIRKVFVPKEGCVFVDADYSQIELRILAHMSGDERLIEAYRSAQDIHAITASQVFHVPLDEVTPLQRRNAKAVNFGIVYGISAFGLSEGLSISRKEAVEYIDKYFETYPGVKIFLDGLVKQGKERGYVTTLYGRRRPIPELKSANFMQRQFGERVAMNSPIQGTAADVMKIAMIAVDRELKKRNLKSRIVLQIHDELLIETAQDEIRTVKDILTDKMKHAADLRVSLEVEAEVGKSWFDAK</sequence>
<evidence type="ECO:0000256" key="12">
    <source>
        <dbReference type="ARBA" id="ARBA00023125"/>
    </source>
</evidence>
<dbReference type="GeneID" id="57960169"/>
<evidence type="ECO:0000313" key="19">
    <source>
        <dbReference type="EMBL" id="ENZ16625.1"/>
    </source>
</evidence>
<dbReference type="Gene3D" id="1.10.150.20">
    <property type="entry name" value="5' to 3' exonuclease, C-terminal subdomain"/>
    <property type="match status" value="2"/>
</dbReference>
<keyword evidence="8 16" id="KW-0227">DNA damage</keyword>
<evidence type="ECO:0000256" key="16">
    <source>
        <dbReference type="RuleBase" id="RU004460"/>
    </source>
</evidence>
<dbReference type="InterPro" id="IPR020045">
    <property type="entry name" value="DNA_polI_H3TH"/>
</dbReference>
<dbReference type="PANTHER" id="PTHR10133:SF27">
    <property type="entry name" value="DNA POLYMERASE NU"/>
    <property type="match status" value="1"/>
</dbReference>
<dbReference type="NCBIfam" id="NF004397">
    <property type="entry name" value="PRK05755.1"/>
    <property type="match status" value="1"/>
</dbReference>
<dbReference type="Gene3D" id="3.40.50.1010">
    <property type="entry name" value="5'-nuclease"/>
    <property type="match status" value="1"/>
</dbReference>
<dbReference type="SUPFAM" id="SSF47807">
    <property type="entry name" value="5' to 3' exonuclease, C-terminal subdomain"/>
    <property type="match status" value="1"/>
</dbReference>
<dbReference type="PANTHER" id="PTHR10133">
    <property type="entry name" value="DNA POLYMERASE I"/>
    <property type="match status" value="1"/>
</dbReference>
<dbReference type="FunFam" id="3.40.50.1010:FF:000001">
    <property type="entry name" value="DNA polymerase I"/>
    <property type="match status" value="1"/>
</dbReference>
<dbReference type="Gene3D" id="1.20.1060.10">
    <property type="entry name" value="Taq DNA Polymerase, Chain T, domain 4"/>
    <property type="match status" value="1"/>
</dbReference>
<dbReference type="SUPFAM" id="SSF53098">
    <property type="entry name" value="Ribonuclease H-like"/>
    <property type="match status" value="1"/>
</dbReference>
<dbReference type="Gene3D" id="3.30.420.10">
    <property type="entry name" value="Ribonuclease H-like superfamily/Ribonuclease H"/>
    <property type="match status" value="1"/>
</dbReference>
<name>A0A0E2HB79_9FIRM</name>
<gene>
    <name evidence="16" type="primary">polA</name>
    <name evidence="19" type="ORF">HMPREF1090_02065</name>
</gene>
<evidence type="ECO:0000256" key="5">
    <source>
        <dbReference type="ARBA" id="ARBA00022695"/>
    </source>
</evidence>
<dbReference type="Pfam" id="PF01367">
    <property type="entry name" value="5_3_exonuc"/>
    <property type="match status" value="1"/>
</dbReference>
<feature type="domain" description="5'-3' exonuclease" evidence="17">
    <location>
        <begin position="2"/>
        <end position="263"/>
    </location>
</feature>
<dbReference type="InterPro" id="IPR020046">
    <property type="entry name" value="5-3_exonucl_a-hlix_arch_N"/>
</dbReference>
<dbReference type="GO" id="GO:0006302">
    <property type="term" value="P:double-strand break repair"/>
    <property type="evidence" value="ECO:0007669"/>
    <property type="project" value="TreeGrafter"/>
</dbReference>
<comment type="similarity">
    <text evidence="1 16">Belongs to the DNA polymerase type-A family.</text>
</comment>
<evidence type="ECO:0000256" key="14">
    <source>
        <dbReference type="ARBA" id="ARBA00049244"/>
    </source>
</evidence>
<protein>
    <recommendedName>
        <fullName evidence="3 15">DNA polymerase I</fullName>
        <ecNumber evidence="2 15">2.7.7.7</ecNumber>
    </recommendedName>
</protein>
<keyword evidence="7" id="KW-0540">Nuclease</keyword>
<evidence type="ECO:0000256" key="3">
    <source>
        <dbReference type="ARBA" id="ARBA00020311"/>
    </source>
</evidence>
<accession>A0A0E2HB79</accession>
<evidence type="ECO:0000256" key="7">
    <source>
        <dbReference type="ARBA" id="ARBA00022722"/>
    </source>
</evidence>
<dbReference type="InterPro" id="IPR029060">
    <property type="entry name" value="PIN-like_dom_sf"/>
</dbReference>
<dbReference type="GO" id="GO:0003887">
    <property type="term" value="F:DNA-directed DNA polymerase activity"/>
    <property type="evidence" value="ECO:0007669"/>
    <property type="project" value="UniProtKB-UniRule"/>
</dbReference>
<dbReference type="GO" id="GO:0003677">
    <property type="term" value="F:DNA binding"/>
    <property type="evidence" value="ECO:0007669"/>
    <property type="project" value="UniProtKB-UniRule"/>
</dbReference>